<organism evidence="2 3">
    <name type="scientific">Cymbomonas tetramitiformis</name>
    <dbReference type="NCBI Taxonomy" id="36881"/>
    <lineage>
        <taxon>Eukaryota</taxon>
        <taxon>Viridiplantae</taxon>
        <taxon>Chlorophyta</taxon>
        <taxon>Pyramimonadophyceae</taxon>
        <taxon>Pyramimonadales</taxon>
        <taxon>Pyramimonadaceae</taxon>
        <taxon>Cymbomonas</taxon>
    </lineage>
</organism>
<dbReference type="Proteomes" id="UP001190700">
    <property type="component" value="Unassembled WGS sequence"/>
</dbReference>
<dbReference type="EMBL" id="LGRX02008960">
    <property type="protein sequence ID" value="KAK3272456.1"/>
    <property type="molecule type" value="Genomic_DNA"/>
</dbReference>
<comment type="caution">
    <text evidence="2">The sequence shown here is derived from an EMBL/GenBank/DDBJ whole genome shotgun (WGS) entry which is preliminary data.</text>
</comment>
<keyword evidence="3" id="KW-1185">Reference proteome</keyword>
<name>A0AAE0G6G6_9CHLO</name>
<gene>
    <name evidence="2" type="ORF">CYMTET_19255</name>
</gene>
<evidence type="ECO:0000256" key="1">
    <source>
        <dbReference type="SAM" id="MobiDB-lite"/>
    </source>
</evidence>
<evidence type="ECO:0000313" key="3">
    <source>
        <dbReference type="Proteomes" id="UP001190700"/>
    </source>
</evidence>
<feature type="region of interest" description="Disordered" evidence="1">
    <location>
        <begin position="87"/>
        <end position="114"/>
    </location>
</feature>
<evidence type="ECO:0000313" key="2">
    <source>
        <dbReference type="EMBL" id="KAK3272456.1"/>
    </source>
</evidence>
<proteinExistence type="predicted"/>
<accession>A0AAE0G6G6</accession>
<reference evidence="2 3" key="1">
    <citation type="journal article" date="2015" name="Genome Biol. Evol.">
        <title>Comparative Genomics of a Bacterivorous Green Alga Reveals Evolutionary Causalities and Consequences of Phago-Mixotrophic Mode of Nutrition.</title>
        <authorList>
            <person name="Burns J.A."/>
            <person name="Paasch A."/>
            <person name="Narechania A."/>
            <person name="Kim E."/>
        </authorList>
    </citation>
    <scope>NUCLEOTIDE SEQUENCE [LARGE SCALE GENOMIC DNA]</scope>
    <source>
        <strain evidence="2 3">PLY_AMNH</strain>
    </source>
</reference>
<sequence>MWVNAGSGGGPRGTPRREHELVNSAIDRCSEECLACQQTLATRPSQKQVGRVSKNVRKEASERVRLTKLRQLTHTDRGGTVCVVDEGLSRAHHPTDGGPPQRRAQNPLSENEADVDTMEDCRVRVRLVGKQSQQDQLSEAAYDVDAPTLHSHCESIVMQGKAVPLRQGEQTRAEGGSTRSTPRAEVMHKLVQAHTRAMLLTAGTASKPVAAGDGSRRDCDIDSCLFYIFKPYMLIVLLYVRAGDHFCFTPDIEWKTNFFRDFGRSGTAFRRTFADGSGHLSRALRRRGVLGMDFLPARTCGTNARDVLNGQLSQLADTDGVQAVSGAQPRLHGRLLMDLVWGSRCSRPAWVTSCSYLARFSHSREGTRCKAPQRLLQHLKGAAQLRRGLERAEPASHTASLVIASYTDADHANNKKTVGLSSTGAEQVALPETARDMECTHIRISEFAVMQTPMTAHGDNHASFHQAENARNDQAARHVAVRYRYASFLVEHSRIAIAEVASLQNKGRRFHQVPLNVDWFRTSARVIERCFSANVEEFRT</sequence>
<dbReference type="AlphaFoldDB" id="A0AAE0G6G6"/>
<protein>
    <submittedName>
        <fullName evidence="2">Uncharacterized protein</fullName>
    </submittedName>
</protein>